<evidence type="ECO:0000256" key="8">
    <source>
        <dbReference type="SAM" id="Phobius"/>
    </source>
</evidence>
<feature type="transmembrane region" description="Helical" evidence="8">
    <location>
        <begin position="66"/>
        <end position="83"/>
    </location>
</feature>
<feature type="transmembrane region" description="Helical" evidence="8">
    <location>
        <begin position="119"/>
        <end position="145"/>
    </location>
</feature>
<reference evidence="9 10" key="1">
    <citation type="submission" date="2019-01" db="EMBL/GenBank/DDBJ databases">
        <authorList>
            <person name="Chen W.-M."/>
        </authorList>
    </citation>
    <scope>NUCLEOTIDE SEQUENCE [LARGE SCALE GENOMIC DNA]</scope>
    <source>
        <strain evidence="9 10">CCP-6</strain>
    </source>
</reference>
<accession>A0A437MDG5</accession>
<evidence type="ECO:0000256" key="2">
    <source>
        <dbReference type="ARBA" id="ARBA00009773"/>
    </source>
</evidence>
<keyword evidence="10" id="KW-1185">Reference proteome</keyword>
<dbReference type="EMBL" id="SACL01000005">
    <property type="protein sequence ID" value="RVT95697.1"/>
    <property type="molecule type" value="Genomic_DNA"/>
</dbReference>
<organism evidence="9 10">
    <name type="scientific">Rhodovarius crocodyli</name>
    <dbReference type="NCBI Taxonomy" id="1979269"/>
    <lineage>
        <taxon>Bacteria</taxon>
        <taxon>Pseudomonadati</taxon>
        <taxon>Pseudomonadota</taxon>
        <taxon>Alphaproteobacteria</taxon>
        <taxon>Acetobacterales</taxon>
        <taxon>Roseomonadaceae</taxon>
        <taxon>Rhodovarius</taxon>
    </lineage>
</organism>
<gene>
    <name evidence="9" type="ORF">EOD42_16000</name>
</gene>
<sequence>MPAARRPRARVRVPRLRYLLPSPSLSLGTSWHCNAPGTSRVDPSLRRGSPMAPFGPTYTFQQREPWPVRAMLLLAAVLVLYWGRSILAPLALALLLTVAALPFAEWLESKGVPRWLSVSAVLLGLLGIILGLAGLIATQVVALAAELPRYETVLREKLSLLSSETGAFDRLFRMLGRLGAVLDTPAAANQPVVRLASAPEAPFHTVMTAAQMVLAPVATLFITLLLMGFLLAQREDARDRVLRLAGLQDMHRTTRAMGDATSRLGRYLLAQVAVNGAYGVVIGTGLWLIGLPNAPLWGALAFGLRFVPFIGTPLAVLFPLMLSLAIDPGWGSAVATGALFAIVAMITAYGLEPMVYRASIGIAPLAHVVSLAFWGLLWGPLGLVLAPALTAGLVILGRHVPGLGFLDVMLGAGEPLTTETRFYQRLLAGDARAAGRILAVGGAHEGIETLVMPAIARIAAERGQEGFTPALATTAARTLLRVLDEASEDTGLPPVLLVLPAGGALDRAAAAGVALALTEAGYPVTDDPAACPRADATILVVASHATTHRLSRAMAQARGLSYRLVVYAATPDAEQALVASGLSGEVDGPVAVSSISSLMAGIEAAIPSSTVTVTSTESPEKSSALPI</sequence>
<feature type="transmembrane region" description="Helical" evidence="8">
    <location>
        <begin position="89"/>
        <end position="107"/>
    </location>
</feature>
<dbReference type="PANTHER" id="PTHR21716:SF53">
    <property type="entry name" value="PERMEASE PERM-RELATED"/>
    <property type="match status" value="1"/>
</dbReference>
<evidence type="ECO:0000256" key="6">
    <source>
        <dbReference type="ARBA" id="ARBA00022989"/>
    </source>
</evidence>
<evidence type="ECO:0000256" key="1">
    <source>
        <dbReference type="ARBA" id="ARBA00004651"/>
    </source>
</evidence>
<feature type="transmembrane region" description="Helical" evidence="8">
    <location>
        <begin position="296"/>
        <end position="318"/>
    </location>
</feature>
<evidence type="ECO:0000313" key="9">
    <source>
        <dbReference type="EMBL" id="RVT95697.1"/>
    </source>
</evidence>
<comment type="similarity">
    <text evidence="2">Belongs to the autoinducer-2 exporter (AI-2E) (TC 2.A.86) family.</text>
</comment>
<evidence type="ECO:0000256" key="7">
    <source>
        <dbReference type="ARBA" id="ARBA00023136"/>
    </source>
</evidence>
<keyword evidence="3" id="KW-0813">Transport</keyword>
<protein>
    <submittedName>
        <fullName evidence="9">AI-2E family transporter</fullName>
    </submittedName>
</protein>
<feature type="transmembrane region" description="Helical" evidence="8">
    <location>
        <begin position="209"/>
        <end position="232"/>
    </location>
</feature>
<dbReference type="GO" id="GO:0005886">
    <property type="term" value="C:plasma membrane"/>
    <property type="evidence" value="ECO:0007669"/>
    <property type="project" value="UniProtKB-SubCell"/>
</dbReference>
<feature type="transmembrane region" description="Helical" evidence="8">
    <location>
        <begin position="371"/>
        <end position="396"/>
    </location>
</feature>
<feature type="transmembrane region" description="Helical" evidence="8">
    <location>
        <begin position="267"/>
        <end position="290"/>
    </location>
</feature>
<keyword evidence="5 8" id="KW-0812">Transmembrane</keyword>
<evidence type="ECO:0000256" key="4">
    <source>
        <dbReference type="ARBA" id="ARBA00022475"/>
    </source>
</evidence>
<dbReference type="AlphaFoldDB" id="A0A437MDG5"/>
<name>A0A437MDG5_9PROT</name>
<keyword evidence="6 8" id="KW-1133">Transmembrane helix</keyword>
<dbReference type="InterPro" id="IPR002549">
    <property type="entry name" value="AI-2E-like"/>
</dbReference>
<evidence type="ECO:0000256" key="3">
    <source>
        <dbReference type="ARBA" id="ARBA00022448"/>
    </source>
</evidence>
<feature type="transmembrane region" description="Helical" evidence="8">
    <location>
        <begin position="330"/>
        <end position="351"/>
    </location>
</feature>
<dbReference type="Pfam" id="PF01594">
    <property type="entry name" value="AI-2E_transport"/>
    <property type="match status" value="1"/>
</dbReference>
<keyword evidence="7 8" id="KW-0472">Membrane</keyword>
<dbReference type="PANTHER" id="PTHR21716">
    <property type="entry name" value="TRANSMEMBRANE PROTEIN"/>
    <property type="match status" value="1"/>
</dbReference>
<dbReference type="Proteomes" id="UP000282957">
    <property type="component" value="Unassembled WGS sequence"/>
</dbReference>
<proteinExistence type="inferred from homology"/>
<keyword evidence="4" id="KW-1003">Cell membrane</keyword>
<comment type="subcellular location">
    <subcellularLocation>
        <location evidence="1">Cell membrane</location>
        <topology evidence="1">Multi-pass membrane protein</topology>
    </subcellularLocation>
</comment>
<evidence type="ECO:0000313" key="10">
    <source>
        <dbReference type="Proteomes" id="UP000282957"/>
    </source>
</evidence>
<dbReference type="OrthoDB" id="9799225at2"/>
<evidence type="ECO:0000256" key="5">
    <source>
        <dbReference type="ARBA" id="ARBA00022692"/>
    </source>
</evidence>
<comment type="caution">
    <text evidence="9">The sequence shown here is derived from an EMBL/GenBank/DDBJ whole genome shotgun (WGS) entry which is preliminary data.</text>
</comment>